<organism evidence="4 5">
    <name type="scientific">Halomonas korlensis</name>
    <dbReference type="NCBI Taxonomy" id="463301"/>
    <lineage>
        <taxon>Bacteria</taxon>
        <taxon>Pseudomonadati</taxon>
        <taxon>Pseudomonadota</taxon>
        <taxon>Gammaproteobacteria</taxon>
        <taxon>Oceanospirillales</taxon>
        <taxon>Halomonadaceae</taxon>
        <taxon>Halomonas</taxon>
    </lineage>
</organism>
<feature type="compositionally biased region" description="Low complexity" evidence="1">
    <location>
        <begin position="222"/>
        <end position="233"/>
    </location>
</feature>
<proteinExistence type="predicted"/>
<dbReference type="RefSeq" id="WP_089795414.1">
    <property type="nucleotide sequence ID" value="NZ_FPBP01000006.1"/>
</dbReference>
<keyword evidence="2" id="KW-0472">Membrane</keyword>
<dbReference type="InterPro" id="IPR001387">
    <property type="entry name" value="Cro/C1-type_HTH"/>
</dbReference>
<accession>A0A1I7I7K7</accession>
<protein>
    <submittedName>
        <fullName evidence="4">Cytoskeleton protein RodZ</fullName>
    </submittedName>
</protein>
<feature type="transmembrane region" description="Helical" evidence="2">
    <location>
        <begin position="112"/>
        <end position="133"/>
    </location>
</feature>
<keyword evidence="5" id="KW-1185">Reference proteome</keyword>
<dbReference type="EMBL" id="FPBP01000006">
    <property type="protein sequence ID" value="SFU68975.1"/>
    <property type="molecule type" value="Genomic_DNA"/>
</dbReference>
<dbReference type="Gene3D" id="1.10.260.40">
    <property type="entry name" value="lambda repressor-like DNA-binding domains"/>
    <property type="match status" value="1"/>
</dbReference>
<gene>
    <name evidence="4" type="ORF">SAMN04487955_10697</name>
</gene>
<evidence type="ECO:0000313" key="5">
    <source>
        <dbReference type="Proteomes" id="UP000198693"/>
    </source>
</evidence>
<dbReference type="CDD" id="cd00093">
    <property type="entry name" value="HTH_XRE"/>
    <property type="match status" value="1"/>
</dbReference>
<evidence type="ECO:0000313" key="4">
    <source>
        <dbReference type="EMBL" id="SFU68975.1"/>
    </source>
</evidence>
<dbReference type="GO" id="GO:0003677">
    <property type="term" value="F:DNA binding"/>
    <property type="evidence" value="ECO:0007669"/>
    <property type="project" value="InterPro"/>
</dbReference>
<dbReference type="PANTHER" id="PTHR34475:SF1">
    <property type="entry name" value="CYTOSKELETON PROTEIN RODZ"/>
    <property type="match status" value="1"/>
</dbReference>
<reference evidence="5" key="1">
    <citation type="submission" date="2016-10" db="EMBL/GenBank/DDBJ databases">
        <authorList>
            <person name="Varghese N."/>
            <person name="Submissions S."/>
        </authorList>
    </citation>
    <scope>NUCLEOTIDE SEQUENCE [LARGE SCALE GENOMIC DNA]</scope>
    <source>
        <strain evidence="5">CGMCC 1.6981</strain>
    </source>
</reference>
<dbReference type="AlphaFoldDB" id="A0A1I7I7K7"/>
<keyword evidence="2" id="KW-1133">Transmembrane helix</keyword>
<dbReference type="InterPro" id="IPR010982">
    <property type="entry name" value="Lambda_DNA-bd_dom_sf"/>
</dbReference>
<feature type="compositionally biased region" description="Low complexity" evidence="1">
    <location>
        <begin position="240"/>
        <end position="259"/>
    </location>
</feature>
<feature type="domain" description="Cytoskeleton protein RodZ-like C-terminal" evidence="3">
    <location>
        <begin position="274"/>
        <end position="346"/>
    </location>
</feature>
<evidence type="ECO:0000259" key="3">
    <source>
        <dbReference type="Pfam" id="PF13464"/>
    </source>
</evidence>
<evidence type="ECO:0000256" key="2">
    <source>
        <dbReference type="SAM" id="Phobius"/>
    </source>
</evidence>
<dbReference type="Proteomes" id="UP000198693">
    <property type="component" value="Unassembled WGS sequence"/>
</dbReference>
<dbReference type="PANTHER" id="PTHR34475">
    <property type="match status" value="1"/>
</dbReference>
<dbReference type="OrthoDB" id="9790252at2"/>
<sequence>MSDTYFPEEAVTISPGEQLKRERATQGLALEEVAASLNLRPAVIQGLENDSYEEIPVATYRRGYLRAYAHLLGIDDGPVLEAYRARFAREDAEERKVTPVHITRPPSRLGAWLFRLVTLLVIAGLIGLTLLWWQSRGGNEVPDVSNNDPVSVDNMDGSAAITERDAPETADDAGVPAESGDIDSLPPLPQEESELGLVAAPETDSEAASPDDAPVAANGEGAPAADETGAEVAATDETDAVTTNAASTDADSDTASADDTTSDEAAGDGGRVIELTFNEQSWTEVFDASNQRVFVGLQEPGTTARVEGEPPFRLTVGNATGVEMRWRGESTNLGTRAGANNVARFTLGE</sequence>
<dbReference type="STRING" id="463301.SAMN04487955_10697"/>
<keyword evidence="2" id="KW-0812">Transmembrane</keyword>
<evidence type="ECO:0000256" key="1">
    <source>
        <dbReference type="SAM" id="MobiDB-lite"/>
    </source>
</evidence>
<dbReference type="InterPro" id="IPR050400">
    <property type="entry name" value="Bact_Cytoskel_RodZ"/>
</dbReference>
<feature type="region of interest" description="Disordered" evidence="1">
    <location>
        <begin position="161"/>
        <end position="269"/>
    </location>
</feature>
<dbReference type="Pfam" id="PF13464">
    <property type="entry name" value="RodZ_C"/>
    <property type="match status" value="1"/>
</dbReference>
<name>A0A1I7I7K7_9GAMM</name>
<dbReference type="InterPro" id="IPR025194">
    <property type="entry name" value="RodZ-like_C"/>
</dbReference>
<dbReference type="Pfam" id="PF13413">
    <property type="entry name" value="HTH_25"/>
    <property type="match status" value="1"/>
</dbReference>